<evidence type="ECO:0000313" key="4">
    <source>
        <dbReference type="EMBL" id="KAK2072488.1"/>
    </source>
</evidence>
<dbReference type="PANTHER" id="PTHR42028">
    <property type="entry name" value="CHROMOSOME 1, WHOLE GENOME SHOTGUN SEQUENCE"/>
    <property type="match status" value="1"/>
</dbReference>
<feature type="domain" description="DUF7137" evidence="3">
    <location>
        <begin position="98"/>
        <end position="234"/>
    </location>
</feature>
<sequence>MIDLSYAKGPYFSLPFPYSLLRLVPLDREQRTGSAADATNTTATPTSTASPGITSDAASRTNLNTAGMSATAAPGAGGNATSDRTSAPPPRKTFNPLDPPGAVVMVLPATTATPTPLYKIGDYVTWVWNYTGLSATPTAVDVLVACSTAQETWTLTQNMTFRSPATYTWDTGAFQSSNVASPLLTDMYHIIVYDAESSQSAAPEAGYLAAYAGFQFGMYTGQPYTPLSEWTCATCSAAVSDAERRAMAMAAVMSVVTVLSFTWFVTGFAGAL</sequence>
<feature type="compositionally biased region" description="Polar residues" evidence="1">
    <location>
        <begin position="56"/>
        <end position="68"/>
    </location>
</feature>
<feature type="region of interest" description="Disordered" evidence="1">
    <location>
        <begin position="32"/>
        <end position="98"/>
    </location>
</feature>
<dbReference type="InterPro" id="IPR055561">
    <property type="entry name" value="DUF7137"/>
</dbReference>
<keyword evidence="2" id="KW-0472">Membrane</keyword>
<accession>A0AAD9I795</accession>
<organism evidence="4 5">
    <name type="scientific">Phyllachora maydis</name>
    <dbReference type="NCBI Taxonomy" id="1825666"/>
    <lineage>
        <taxon>Eukaryota</taxon>
        <taxon>Fungi</taxon>
        <taxon>Dikarya</taxon>
        <taxon>Ascomycota</taxon>
        <taxon>Pezizomycotina</taxon>
        <taxon>Sordariomycetes</taxon>
        <taxon>Sordariomycetidae</taxon>
        <taxon>Phyllachorales</taxon>
        <taxon>Phyllachoraceae</taxon>
        <taxon>Phyllachora</taxon>
    </lineage>
</organism>
<dbReference type="PANTHER" id="PTHR42028:SF1">
    <property type="entry name" value="YALI0E30657P"/>
    <property type="match status" value="1"/>
</dbReference>
<keyword evidence="2" id="KW-1133">Transmembrane helix</keyword>
<evidence type="ECO:0000256" key="1">
    <source>
        <dbReference type="SAM" id="MobiDB-lite"/>
    </source>
</evidence>
<evidence type="ECO:0000313" key="5">
    <source>
        <dbReference type="Proteomes" id="UP001217918"/>
    </source>
</evidence>
<keyword evidence="2" id="KW-0812">Transmembrane</keyword>
<feature type="transmembrane region" description="Helical" evidence="2">
    <location>
        <begin position="250"/>
        <end position="271"/>
    </location>
</feature>
<protein>
    <recommendedName>
        <fullName evidence="3">DUF7137 domain-containing protein</fullName>
    </recommendedName>
</protein>
<dbReference type="AlphaFoldDB" id="A0AAD9I795"/>
<reference evidence="4" key="1">
    <citation type="journal article" date="2023" name="Mol. Plant Microbe Interact.">
        <title>Elucidating the Obligate Nature and Biological Capacity of an Invasive Fungal Corn Pathogen.</title>
        <authorList>
            <person name="MacCready J.S."/>
            <person name="Roggenkamp E.M."/>
            <person name="Gdanetz K."/>
            <person name="Chilvers M.I."/>
        </authorList>
    </citation>
    <scope>NUCLEOTIDE SEQUENCE</scope>
    <source>
        <strain evidence="4">PM02</strain>
    </source>
</reference>
<name>A0AAD9I795_9PEZI</name>
<dbReference type="EMBL" id="JAQQPM010000006">
    <property type="protein sequence ID" value="KAK2072488.1"/>
    <property type="molecule type" value="Genomic_DNA"/>
</dbReference>
<feature type="compositionally biased region" description="Low complexity" evidence="1">
    <location>
        <begin position="32"/>
        <end position="55"/>
    </location>
</feature>
<keyword evidence="5" id="KW-1185">Reference proteome</keyword>
<evidence type="ECO:0000256" key="2">
    <source>
        <dbReference type="SAM" id="Phobius"/>
    </source>
</evidence>
<proteinExistence type="predicted"/>
<comment type="caution">
    <text evidence="4">The sequence shown here is derived from an EMBL/GenBank/DDBJ whole genome shotgun (WGS) entry which is preliminary data.</text>
</comment>
<dbReference type="Pfam" id="PF23585">
    <property type="entry name" value="DUF7137"/>
    <property type="match status" value="1"/>
</dbReference>
<evidence type="ECO:0000259" key="3">
    <source>
        <dbReference type="Pfam" id="PF23585"/>
    </source>
</evidence>
<gene>
    <name evidence="4" type="ORF">P8C59_006838</name>
</gene>
<dbReference type="Proteomes" id="UP001217918">
    <property type="component" value="Unassembled WGS sequence"/>
</dbReference>